<dbReference type="OrthoDB" id="46735at2"/>
<organism evidence="2 3">
    <name type="scientific">Marinitoga piezophila (strain DSM 14283 / JCM 11233 / KA3)</name>
    <dbReference type="NCBI Taxonomy" id="443254"/>
    <lineage>
        <taxon>Bacteria</taxon>
        <taxon>Thermotogati</taxon>
        <taxon>Thermotogota</taxon>
        <taxon>Thermotogae</taxon>
        <taxon>Petrotogales</taxon>
        <taxon>Petrotogaceae</taxon>
        <taxon>Marinitoga</taxon>
    </lineage>
</organism>
<dbReference type="KEGG" id="mpz:Marpi_1652"/>
<reference evidence="2 3" key="1">
    <citation type="journal article" date="2012" name="J. Bacteriol.">
        <title>Complete Genome Sequence of the Thermophilic, Piezophilic, Heterotrophic Bacterium Marinitoga piezophila KA3.</title>
        <authorList>
            <person name="Lucas S."/>
            <person name="Han J."/>
            <person name="Lapidus A."/>
            <person name="Cheng J.F."/>
            <person name="Goodwin L.A."/>
            <person name="Pitluck S."/>
            <person name="Peters L."/>
            <person name="Mikhailova N."/>
            <person name="Teshima H."/>
            <person name="Detter J.C."/>
            <person name="Han C."/>
            <person name="Tapia R."/>
            <person name="Land M."/>
            <person name="Hauser L."/>
            <person name="Kyrpides N.C."/>
            <person name="Ivanova N."/>
            <person name="Pagani I."/>
            <person name="Vannier P."/>
            <person name="Oger P."/>
            <person name="Bartlett D.H."/>
            <person name="Noll K.M."/>
            <person name="Woyke T."/>
            <person name="Jebbar M."/>
        </authorList>
    </citation>
    <scope>NUCLEOTIDE SEQUENCE [LARGE SCALE GENOMIC DNA]</scope>
    <source>
        <strain evidence="3">DSM 14283 / JCM 11233 / KA3</strain>
    </source>
</reference>
<dbReference type="AlphaFoldDB" id="H2J524"/>
<evidence type="ECO:0000313" key="2">
    <source>
        <dbReference type="EMBL" id="AEX86041.1"/>
    </source>
</evidence>
<gene>
    <name evidence="2" type="ordered locus">Marpi_1652</name>
</gene>
<keyword evidence="3" id="KW-1185">Reference proteome</keyword>
<dbReference type="STRING" id="443254.Marpi_1652"/>
<keyword evidence="1" id="KW-0812">Transmembrane</keyword>
<sequence length="214" mass="26223">MKNKNIYIFLIIYLINIITFSTPIEKEFEKIENNLKSNPFKKEYIKDLEDFYIKNFNDLNISLIDKLLELNSEIIDTCSYAILKEIRGSLLVKKAKYEWFLPLKYYYIYTGMLEMKHVIEEDFDNLTYRYIRAKTAYDISEYNFAHEISLKDFEYIYLRVQEKKEFLKRYDFGEVLYKLGILYKKVSPIKSQKYFNELKEYKNSIYYKRVYDEK</sequence>
<proteinExistence type="predicted"/>
<dbReference type="HOGENOM" id="CLU_1287584_0_0_0"/>
<dbReference type="EMBL" id="CP003257">
    <property type="protein sequence ID" value="AEX86041.1"/>
    <property type="molecule type" value="Genomic_DNA"/>
</dbReference>
<keyword evidence="1" id="KW-0472">Membrane</keyword>
<protein>
    <submittedName>
        <fullName evidence="2">Uncharacterized protein</fullName>
    </submittedName>
</protein>
<evidence type="ECO:0000313" key="3">
    <source>
        <dbReference type="Proteomes" id="UP000007161"/>
    </source>
</evidence>
<dbReference type="Proteomes" id="UP000007161">
    <property type="component" value="Chromosome"/>
</dbReference>
<evidence type="ECO:0000256" key="1">
    <source>
        <dbReference type="SAM" id="Phobius"/>
    </source>
</evidence>
<feature type="transmembrane region" description="Helical" evidence="1">
    <location>
        <begin position="6"/>
        <end position="24"/>
    </location>
</feature>
<accession>H2J524</accession>
<dbReference type="RefSeq" id="WP_014297112.1">
    <property type="nucleotide sequence ID" value="NC_016751.1"/>
</dbReference>
<reference evidence="3" key="2">
    <citation type="submission" date="2012-01" db="EMBL/GenBank/DDBJ databases">
        <title>Complete sequence of chromosome of Marinitoga piezophila KA3.</title>
        <authorList>
            <person name="Lucas S."/>
            <person name="Han J."/>
            <person name="Lapidus A."/>
            <person name="Cheng J.-F."/>
            <person name="Goodwin L."/>
            <person name="Pitluck S."/>
            <person name="Peters L."/>
            <person name="Mikhailova N."/>
            <person name="Teshima H."/>
            <person name="Detter J.C."/>
            <person name="Han C."/>
            <person name="Tapia R."/>
            <person name="Land M."/>
            <person name="Hauser L."/>
            <person name="Kyrpides N."/>
            <person name="Ivanova N."/>
            <person name="Pagani I."/>
            <person name="Jebbar M."/>
            <person name="Vannier P."/>
            <person name="Oger P."/>
            <person name="Cario A."/>
            <person name="Bartlett D."/>
            <person name="Noll K.M."/>
            <person name="Woyke T."/>
        </authorList>
    </citation>
    <scope>NUCLEOTIDE SEQUENCE [LARGE SCALE GENOMIC DNA]</scope>
    <source>
        <strain evidence="3">DSM 14283 / JCM 11233 / KA3</strain>
    </source>
</reference>
<keyword evidence="1" id="KW-1133">Transmembrane helix</keyword>
<name>H2J524_MARPK</name>